<keyword evidence="2" id="KW-0472">Membrane</keyword>
<dbReference type="RefSeq" id="WP_207110006.1">
    <property type="nucleotide sequence ID" value="NZ_JAFLVR010000052.1"/>
</dbReference>
<comment type="caution">
    <text evidence="4">The sequence shown here is derived from an EMBL/GenBank/DDBJ whole genome shotgun (WGS) entry which is preliminary data.</text>
</comment>
<keyword evidence="2" id="KW-0812">Transmembrane</keyword>
<protein>
    <submittedName>
        <fullName evidence="4">LPXTG cell wall anchor domain-containing protein</fullName>
    </submittedName>
</protein>
<name>A0ABS3HLE8_9ENTE</name>
<evidence type="ECO:0000256" key="2">
    <source>
        <dbReference type="SAM" id="Phobius"/>
    </source>
</evidence>
<proteinExistence type="predicted"/>
<feature type="region of interest" description="Disordered" evidence="1">
    <location>
        <begin position="41"/>
        <end position="76"/>
    </location>
</feature>
<accession>A0ABS3HLE8</accession>
<feature type="compositionally biased region" description="Basic and acidic residues" evidence="1">
    <location>
        <begin position="41"/>
        <end position="53"/>
    </location>
</feature>
<evidence type="ECO:0000256" key="3">
    <source>
        <dbReference type="SAM" id="SignalP"/>
    </source>
</evidence>
<dbReference type="Proteomes" id="UP000664495">
    <property type="component" value="Unassembled WGS sequence"/>
</dbReference>
<feature type="signal peptide" evidence="3">
    <location>
        <begin position="1"/>
        <end position="24"/>
    </location>
</feature>
<feature type="transmembrane region" description="Helical" evidence="2">
    <location>
        <begin position="86"/>
        <end position="106"/>
    </location>
</feature>
<reference evidence="4 5" key="1">
    <citation type="submission" date="2021-03" db="EMBL/GenBank/DDBJ databases">
        <title>Enterococcal diversity collection.</title>
        <authorList>
            <person name="Gilmore M.S."/>
            <person name="Schwartzman J."/>
            <person name="Van Tyne D."/>
            <person name="Martin M."/>
            <person name="Earl A.M."/>
            <person name="Manson A.L."/>
            <person name="Straub T."/>
            <person name="Salamzade R."/>
            <person name="Saavedra J."/>
            <person name="Lebreton F."/>
            <person name="Prichula J."/>
            <person name="Schaufler K."/>
            <person name="Gaca A."/>
            <person name="Sgardioli B."/>
            <person name="Wagenaar J."/>
            <person name="Strong T."/>
        </authorList>
    </citation>
    <scope>NUCLEOTIDE SEQUENCE [LARGE SCALE GENOMIC DNA]</scope>
    <source>
        <strain evidence="4 5">MJM16</strain>
    </source>
</reference>
<evidence type="ECO:0000313" key="5">
    <source>
        <dbReference type="Proteomes" id="UP000664495"/>
    </source>
</evidence>
<sequence>MLKKRNWLVLFACLTIGFPMHTLAADNATTEVGIGFADETSKLEESKQDDSKKAGTLQGDNQQKGNVVSSQSGRKFLPNTGEKEMYMIQVLGFVCLAGAFLAALFFNVKKEGKHE</sequence>
<evidence type="ECO:0000313" key="4">
    <source>
        <dbReference type="EMBL" id="MBO0454269.1"/>
    </source>
</evidence>
<gene>
    <name evidence="4" type="ORF">JZO85_18585</name>
</gene>
<keyword evidence="5" id="KW-1185">Reference proteome</keyword>
<dbReference type="NCBIfam" id="TIGR01167">
    <property type="entry name" value="LPXTG_anchor"/>
    <property type="match status" value="1"/>
</dbReference>
<feature type="chain" id="PRO_5046228134" evidence="3">
    <location>
        <begin position="25"/>
        <end position="115"/>
    </location>
</feature>
<evidence type="ECO:0000256" key="1">
    <source>
        <dbReference type="SAM" id="MobiDB-lite"/>
    </source>
</evidence>
<keyword evidence="2" id="KW-1133">Transmembrane helix</keyword>
<keyword evidence="3" id="KW-0732">Signal</keyword>
<dbReference type="EMBL" id="JAFLVR010000052">
    <property type="protein sequence ID" value="MBO0454269.1"/>
    <property type="molecule type" value="Genomic_DNA"/>
</dbReference>
<feature type="compositionally biased region" description="Polar residues" evidence="1">
    <location>
        <begin position="58"/>
        <end position="73"/>
    </location>
</feature>
<organism evidence="4 5">
    <name type="scientific">Candidatus Enterococcus murrayae</name>
    <dbReference type="NCBI Taxonomy" id="2815321"/>
    <lineage>
        <taxon>Bacteria</taxon>
        <taxon>Bacillati</taxon>
        <taxon>Bacillota</taxon>
        <taxon>Bacilli</taxon>
        <taxon>Lactobacillales</taxon>
        <taxon>Enterococcaceae</taxon>
        <taxon>Enterococcus</taxon>
    </lineage>
</organism>